<dbReference type="EMBL" id="MHSW01000004">
    <property type="protein sequence ID" value="OHA52815.1"/>
    <property type="molecule type" value="Genomic_DNA"/>
</dbReference>
<keyword evidence="2" id="KW-0547">Nucleotide-binding</keyword>
<evidence type="ECO:0000256" key="1">
    <source>
        <dbReference type="ARBA" id="ARBA00006611"/>
    </source>
</evidence>
<dbReference type="InterPro" id="IPR001482">
    <property type="entry name" value="T2SS/T4SS_dom"/>
</dbReference>
<dbReference type="AlphaFoldDB" id="A0A1G2PWW5"/>
<reference evidence="5 6" key="1">
    <citation type="journal article" date="2016" name="Nat. Commun.">
        <title>Thousands of microbial genomes shed light on interconnected biogeochemical processes in an aquifer system.</title>
        <authorList>
            <person name="Anantharaman K."/>
            <person name="Brown C.T."/>
            <person name="Hug L.A."/>
            <person name="Sharon I."/>
            <person name="Castelle C.J."/>
            <person name="Probst A.J."/>
            <person name="Thomas B.C."/>
            <person name="Singh A."/>
            <person name="Wilkins M.J."/>
            <person name="Karaoz U."/>
            <person name="Brodie E.L."/>
            <person name="Williams K.H."/>
            <person name="Hubbard S.S."/>
            <person name="Banfield J.F."/>
        </authorList>
    </citation>
    <scope>NUCLEOTIDE SEQUENCE [LARGE SCALE GENOMIC DNA]</scope>
</reference>
<name>A0A1G2PWW5_9BACT</name>
<comment type="similarity">
    <text evidence="1">Belongs to the GSP E family.</text>
</comment>
<comment type="caution">
    <text evidence="5">The sequence shown here is derived from an EMBL/GenBank/DDBJ whole genome shotgun (WGS) entry which is preliminary data.</text>
</comment>
<dbReference type="Proteomes" id="UP000176951">
    <property type="component" value="Unassembled WGS sequence"/>
</dbReference>
<dbReference type="Pfam" id="PF00437">
    <property type="entry name" value="T2SSE"/>
    <property type="match status" value="1"/>
</dbReference>
<feature type="domain" description="Bacterial type II secretion system protein E" evidence="4">
    <location>
        <begin position="248"/>
        <end position="262"/>
    </location>
</feature>
<dbReference type="GO" id="GO:0016887">
    <property type="term" value="F:ATP hydrolysis activity"/>
    <property type="evidence" value="ECO:0007669"/>
    <property type="project" value="TreeGrafter"/>
</dbReference>
<protein>
    <recommendedName>
        <fullName evidence="4">Bacterial type II secretion system protein E domain-containing protein</fullName>
    </recommendedName>
</protein>
<evidence type="ECO:0000256" key="3">
    <source>
        <dbReference type="ARBA" id="ARBA00022840"/>
    </source>
</evidence>
<dbReference type="GO" id="GO:0005886">
    <property type="term" value="C:plasma membrane"/>
    <property type="evidence" value="ECO:0007669"/>
    <property type="project" value="TreeGrafter"/>
</dbReference>
<organism evidence="5 6">
    <name type="scientific">Candidatus Terrybacteria bacterium RIFCSPLOWO2_01_FULL_40_23</name>
    <dbReference type="NCBI Taxonomy" id="1802366"/>
    <lineage>
        <taxon>Bacteria</taxon>
        <taxon>Candidatus Terryibacteriota</taxon>
    </lineage>
</organism>
<dbReference type="PANTHER" id="PTHR30258">
    <property type="entry name" value="TYPE II SECRETION SYSTEM PROTEIN GSPE-RELATED"/>
    <property type="match status" value="1"/>
</dbReference>
<accession>A0A1G2PWW5</accession>
<dbReference type="Gene3D" id="3.40.50.300">
    <property type="entry name" value="P-loop containing nucleotide triphosphate hydrolases"/>
    <property type="match status" value="1"/>
</dbReference>
<dbReference type="PANTHER" id="PTHR30258:SF2">
    <property type="entry name" value="COMG OPERON PROTEIN 1"/>
    <property type="match status" value="1"/>
</dbReference>
<dbReference type="Gene3D" id="3.30.450.90">
    <property type="match status" value="1"/>
</dbReference>
<proteinExistence type="inferred from homology"/>
<keyword evidence="3" id="KW-0067">ATP-binding</keyword>
<sequence length="443" mass="48938">MFFKRFAYLKTKITGEVNISYKLFEEFRLKVKDVDTLKKEIGEVAPSNTSQLIELVLGGAMSIDSSDIHIEPQQTQARIRLRIDGVLYDLLNITPQIYHLVLERVKLLSGIKLNVSDKGQDGRFSINTGNEEIEIRASTLPGEHGEYIVMRVLNPTKLISINDLGLRPDLLDLIQNELKKPNGMVLTTGPTGSGKTTALAAFVQNIASSQIKIITIEDPIEYRISGIEQTQVAPEKGYDFANGLTSIVRQDPDVILVGEIRDKETATIAIQAALTGHLVFSTLHTNDAAGAIPRLEELGVTVDTIAPAINVTMAQRLIRRACKYCAVQITATPEEITKIKKALAHVPKNLLGEKLDGDFKLPQTKGCPQCNNTGYKGRIGIFELLIIDEAMEDFILKKPGNHEIREWAIDHGMVPMQQDGILKILEGLTTVEELERITGPLGE</sequence>
<dbReference type="PROSITE" id="PS00662">
    <property type="entry name" value="T2SP_E"/>
    <property type="match status" value="1"/>
</dbReference>
<dbReference type="SUPFAM" id="SSF52540">
    <property type="entry name" value="P-loop containing nucleoside triphosphate hydrolases"/>
    <property type="match status" value="1"/>
</dbReference>
<evidence type="ECO:0000313" key="5">
    <source>
        <dbReference type="EMBL" id="OHA52815.1"/>
    </source>
</evidence>
<evidence type="ECO:0000256" key="2">
    <source>
        <dbReference type="ARBA" id="ARBA00022741"/>
    </source>
</evidence>
<gene>
    <name evidence="5" type="ORF">A3A97_00450</name>
</gene>
<dbReference type="CDD" id="cd01129">
    <property type="entry name" value="PulE-GspE-like"/>
    <property type="match status" value="1"/>
</dbReference>
<dbReference type="GO" id="GO:0005524">
    <property type="term" value="F:ATP binding"/>
    <property type="evidence" value="ECO:0007669"/>
    <property type="project" value="UniProtKB-KW"/>
</dbReference>
<evidence type="ECO:0000313" key="6">
    <source>
        <dbReference type="Proteomes" id="UP000176951"/>
    </source>
</evidence>
<evidence type="ECO:0000259" key="4">
    <source>
        <dbReference type="PROSITE" id="PS00662"/>
    </source>
</evidence>
<dbReference type="InterPro" id="IPR027417">
    <property type="entry name" value="P-loop_NTPase"/>
</dbReference>